<dbReference type="InterPro" id="IPR002110">
    <property type="entry name" value="Ankyrin_rpt"/>
</dbReference>
<feature type="repeat" description="ANK" evidence="3">
    <location>
        <begin position="687"/>
        <end position="719"/>
    </location>
</feature>
<feature type="domain" description="DZIP3-like HEPN" evidence="4">
    <location>
        <begin position="38"/>
        <end position="141"/>
    </location>
</feature>
<feature type="domain" description="Novel STAND NTPase 3" evidence="5">
    <location>
        <begin position="292"/>
        <end position="365"/>
    </location>
</feature>
<dbReference type="Pfam" id="PF18738">
    <property type="entry name" value="HEPN_DZIP3"/>
    <property type="match status" value="1"/>
</dbReference>
<evidence type="ECO:0000259" key="5">
    <source>
        <dbReference type="Pfam" id="PF20720"/>
    </source>
</evidence>
<accession>A0A6J8ENT0</accession>
<feature type="domain" description="Novel STAND NTPase 3" evidence="5">
    <location>
        <begin position="191"/>
        <end position="245"/>
    </location>
</feature>
<gene>
    <name evidence="6" type="ORF">MCOR_54363</name>
</gene>
<evidence type="ECO:0000256" key="2">
    <source>
        <dbReference type="ARBA" id="ARBA00023043"/>
    </source>
</evidence>
<keyword evidence="2 3" id="KW-0040">ANK repeat</keyword>
<dbReference type="PANTHER" id="PTHR24198">
    <property type="entry name" value="ANKYRIN REPEAT AND PROTEIN KINASE DOMAIN-CONTAINING PROTEIN"/>
    <property type="match status" value="1"/>
</dbReference>
<dbReference type="SMART" id="SM00248">
    <property type="entry name" value="ANK"/>
    <property type="match status" value="4"/>
</dbReference>
<dbReference type="OrthoDB" id="6084201at2759"/>
<sequence>MNESESISKPIEENTNYGRINRLLQRAATPAVRHEFNKQFHPSAPSSSDFDLTLMMCLLRTLTSIYESDVFPLETDTSEAACLMRLKHYRYLIGHNKELTLSNKDFTKYWAHITDAICKLGGENYRKTCMQLRCTSLDESEKDIHLEIKKIAKGIREDNKEEYPYWIEDTERYFPISAAIKQIIEEFDKCKHHFVVVSGKPGTGKTALARYVALNLHKNNDVSIVPANNPDIINNLLALRTQNNVTIHPVKIKNMPVQNDRHGKKKQKLTNAPDIEKIQNNQANKVRVLALDDSHSSQTTQIKTIFAIDDFLGRNTINKRVTNAWKQLFYEHFDCPNNTTDSIYILVTCREEIRQTSQFRSLKSIYQFLEYNLSWESVETIAQKLDIASCHMNPSTSEQLFTEIEVQKVDRFHTLCLLYSQLHHIENVNFFKDPYSVFNQEFEEIRTLSEPCYIGLALLTIFDGKLGKPLYDQNIGKLVRELCVECGLLQNDMKLSKIQKDINMVVGRYIIDEGTSYYVVHPELYDILLNYFIKKIPKSLINFGSNDFLQTRVALQGSIHYCYNSFTGVHPIGKQHEELVFNRLIEDIIKNKFENALCNIQVTNTAYQEELIRHVQKSDEVLQILASSCLPLILSVENDFSQILDLILKEREKLNLSQEVEFERQDNYDVIDYDDRKLLNLQSSINDKEIILMLACLYGSVRVVKLLLSLDYDINYQNSMQKSPIHLACLRGNDEVVKLLLGLQSTGIKDDDDNQTLDGLECDIDI</sequence>
<dbReference type="Pfam" id="PF20720">
    <property type="entry name" value="nSTAND3"/>
    <property type="match status" value="2"/>
</dbReference>
<dbReference type="InterPro" id="IPR036770">
    <property type="entry name" value="Ankyrin_rpt-contain_sf"/>
</dbReference>
<dbReference type="AlphaFoldDB" id="A0A6J8ENT0"/>
<dbReference type="Proteomes" id="UP000507470">
    <property type="component" value="Unassembled WGS sequence"/>
</dbReference>
<evidence type="ECO:0000313" key="7">
    <source>
        <dbReference type="Proteomes" id="UP000507470"/>
    </source>
</evidence>
<dbReference type="InterPro" id="IPR041249">
    <property type="entry name" value="HEPN_DZIP3"/>
</dbReference>
<dbReference type="EMBL" id="CACVKT020009544">
    <property type="protein sequence ID" value="CAC5422309.1"/>
    <property type="molecule type" value="Genomic_DNA"/>
</dbReference>
<dbReference type="PANTHER" id="PTHR24198:SF165">
    <property type="entry name" value="ANKYRIN REPEAT-CONTAINING PROTEIN-RELATED"/>
    <property type="match status" value="1"/>
</dbReference>
<evidence type="ECO:0000313" key="6">
    <source>
        <dbReference type="EMBL" id="CAC5422309.1"/>
    </source>
</evidence>
<dbReference type="PROSITE" id="PS50297">
    <property type="entry name" value="ANK_REP_REGION"/>
    <property type="match status" value="1"/>
</dbReference>
<evidence type="ECO:0000256" key="3">
    <source>
        <dbReference type="PROSITE-ProRule" id="PRU00023"/>
    </source>
</evidence>
<feature type="repeat" description="ANK" evidence="3">
    <location>
        <begin position="720"/>
        <end position="741"/>
    </location>
</feature>
<dbReference type="SUPFAM" id="SSF52540">
    <property type="entry name" value="P-loop containing nucleoside triphosphate hydrolases"/>
    <property type="match status" value="1"/>
</dbReference>
<keyword evidence="1" id="KW-0677">Repeat</keyword>
<dbReference type="InterPro" id="IPR049050">
    <property type="entry name" value="nSTAND3"/>
</dbReference>
<dbReference type="Gene3D" id="3.40.50.300">
    <property type="entry name" value="P-loop containing nucleotide triphosphate hydrolases"/>
    <property type="match status" value="1"/>
</dbReference>
<dbReference type="Pfam" id="PF12796">
    <property type="entry name" value="Ank_2"/>
    <property type="match status" value="1"/>
</dbReference>
<organism evidence="6 7">
    <name type="scientific">Mytilus coruscus</name>
    <name type="common">Sea mussel</name>
    <dbReference type="NCBI Taxonomy" id="42192"/>
    <lineage>
        <taxon>Eukaryota</taxon>
        <taxon>Metazoa</taxon>
        <taxon>Spiralia</taxon>
        <taxon>Lophotrochozoa</taxon>
        <taxon>Mollusca</taxon>
        <taxon>Bivalvia</taxon>
        <taxon>Autobranchia</taxon>
        <taxon>Pteriomorphia</taxon>
        <taxon>Mytilida</taxon>
        <taxon>Mytiloidea</taxon>
        <taxon>Mytilidae</taxon>
        <taxon>Mytilinae</taxon>
        <taxon>Mytilus</taxon>
    </lineage>
</organism>
<dbReference type="Gene3D" id="1.25.40.20">
    <property type="entry name" value="Ankyrin repeat-containing domain"/>
    <property type="match status" value="1"/>
</dbReference>
<evidence type="ECO:0000256" key="1">
    <source>
        <dbReference type="ARBA" id="ARBA00022737"/>
    </source>
</evidence>
<dbReference type="InterPro" id="IPR027417">
    <property type="entry name" value="P-loop_NTPase"/>
</dbReference>
<keyword evidence="7" id="KW-1185">Reference proteome</keyword>
<evidence type="ECO:0000259" key="4">
    <source>
        <dbReference type="Pfam" id="PF18738"/>
    </source>
</evidence>
<name>A0A6J8ENT0_MYTCO</name>
<dbReference type="SUPFAM" id="SSF48403">
    <property type="entry name" value="Ankyrin repeat"/>
    <property type="match status" value="1"/>
</dbReference>
<reference evidence="6 7" key="1">
    <citation type="submission" date="2020-06" db="EMBL/GenBank/DDBJ databases">
        <authorList>
            <person name="Li R."/>
            <person name="Bekaert M."/>
        </authorList>
    </citation>
    <scope>NUCLEOTIDE SEQUENCE [LARGE SCALE GENOMIC DNA]</scope>
    <source>
        <strain evidence="7">wild</strain>
    </source>
</reference>
<dbReference type="PROSITE" id="PS50088">
    <property type="entry name" value="ANK_REPEAT"/>
    <property type="match status" value="2"/>
</dbReference>
<proteinExistence type="predicted"/>
<protein>
    <submittedName>
        <fullName evidence="6">Uncharacterized protein</fullName>
    </submittedName>
</protein>